<feature type="domain" description="Metallo-beta-lactamase" evidence="1">
    <location>
        <begin position="13"/>
        <end position="188"/>
    </location>
</feature>
<dbReference type="EMBL" id="CP000504">
    <property type="protein sequence ID" value="ABL88745.1"/>
    <property type="molecule type" value="Genomic_DNA"/>
</dbReference>
<dbReference type="InterPro" id="IPR050855">
    <property type="entry name" value="NDM-1-like"/>
</dbReference>
<accession>A1RUW3</accession>
<dbReference type="InterPro" id="IPR036866">
    <property type="entry name" value="RibonucZ/Hydroxyglut_hydro"/>
</dbReference>
<proteinExistence type="predicted"/>
<gene>
    <name evidence="2" type="ordered locus">Pisl_1591</name>
</gene>
<dbReference type="OrthoDB" id="197151at2157"/>
<dbReference type="eggNOG" id="arCOG00505">
    <property type="taxonomic scope" value="Archaea"/>
</dbReference>
<evidence type="ECO:0000313" key="3">
    <source>
        <dbReference type="Proteomes" id="UP000002595"/>
    </source>
</evidence>
<dbReference type="SMART" id="SM00849">
    <property type="entry name" value="Lactamase_B"/>
    <property type="match status" value="1"/>
</dbReference>
<dbReference type="SUPFAM" id="SSF56281">
    <property type="entry name" value="Metallo-hydrolase/oxidoreductase"/>
    <property type="match status" value="1"/>
</dbReference>
<organism evidence="2 3">
    <name type="scientific">Pyrobaculum islandicum (strain DSM 4184 / JCM 9189 / GEO3)</name>
    <dbReference type="NCBI Taxonomy" id="384616"/>
    <lineage>
        <taxon>Archaea</taxon>
        <taxon>Thermoproteota</taxon>
        <taxon>Thermoprotei</taxon>
        <taxon>Thermoproteales</taxon>
        <taxon>Thermoproteaceae</taxon>
        <taxon>Pyrobaculum</taxon>
    </lineage>
</organism>
<dbReference type="PANTHER" id="PTHR42951">
    <property type="entry name" value="METALLO-BETA-LACTAMASE DOMAIN-CONTAINING"/>
    <property type="match status" value="1"/>
</dbReference>
<keyword evidence="3" id="KW-1185">Reference proteome</keyword>
<dbReference type="InterPro" id="IPR001279">
    <property type="entry name" value="Metallo-B-lactamas"/>
</dbReference>
<reference evidence="2" key="1">
    <citation type="submission" date="2006-12" db="EMBL/GenBank/DDBJ databases">
        <title>Complete sequence of Pyrobaculum islandicum DSM 4184.</title>
        <authorList>
            <person name="Copeland A."/>
            <person name="Lucas S."/>
            <person name="Lapidus A."/>
            <person name="Barry K."/>
            <person name="Detter J.C."/>
            <person name="Glavina del Rio T."/>
            <person name="Dalin E."/>
            <person name="Tice H."/>
            <person name="Pitluck S."/>
            <person name="Meincke L."/>
            <person name="Brettin T."/>
            <person name="Bruce D."/>
            <person name="Han C."/>
            <person name="Tapia R."/>
            <person name="Gilna P."/>
            <person name="Schmutz J."/>
            <person name="Larimer F."/>
            <person name="Land M."/>
            <person name="Hauser L."/>
            <person name="Kyrpides N."/>
            <person name="Mikhailova N."/>
            <person name="Cozen A.E."/>
            <person name="Fitz-Gibbon S.T."/>
            <person name="House C.H."/>
            <person name="Saltikov C."/>
            <person name="Lowe T."/>
            <person name="Richardson P."/>
        </authorList>
    </citation>
    <scope>NUCLEOTIDE SEQUENCE [LARGE SCALE GENOMIC DNA]</scope>
    <source>
        <strain evidence="2">DSM 4184</strain>
    </source>
</reference>
<name>A1RUW3_PYRIL</name>
<evidence type="ECO:0000313" key="2">
    <source>
        <dbReference type="EMBL" id="ABL88745.1"/>
    </source>
</evidence>
<dbReference type="PANTHER" id="PTHR42951:SF4">
    <property type="entry name" value="ACYL-COENZYME A THIOESTERASE MBLAC2"/>
    <property type="match status" value="1"/>
</dbReference>
<protein>
    <submittedName>
        <fullName evidence="2">Beta-lactamase domain protein</fullName>
    </submittedName>
</protein>
<evidence type="ECO:0000259" key="1">
    <source>
        <dbReference type="SMART" id="SM00849"/>
    </source>
</evidence>
<dbReference type="KEGG" id="pis:Pisl_1591"/>
<dbReference type="Pfam" id="PF00753">
    <property type="entry name" value="Lactamase_B"/>
    <property type="match status" value="1"/>
</dbReference>
<dbReference type="Proteomes" id="UP000002595">
    <property type="component" value="Chromosome"/>
</dbReference>
<dbReference type="AlphaFoldDB" id="A1RUW3"/>
<sequence>MQIITKYLEKVPLLTTYILNLGDVKVVIDPGPASLHSPLDVDAVLCTHIHLDHCGSAGHINSPVYVHERYTKYVTEPLKLYEASKTVLGIFAEKFGAPLPSRQVVGVRDQTRLFDVIDVIYTPGHAPHHVVYYERDNKTLFIGDGGGVYIPELGVIVPTTPPPFKLDIYLQSLHKIKSLDVDTVCFPHYSCTRNIEILKVHEQQIRSWAETLKDVDMPIDEALRLLARVDENVAKILTVGGFYAEFYLKISVLGFLDYLKSQRAAS</sequence>
<dbReference type="GeneID" id="4616644"/>
<dbReference type="RefSeq" id="WP_011763320.1">
    <property type="nucleotide sequence ID" value="NC_008701.1"/>
</dbReference>
<dbReference type="Gene3D" id="3.60.15.10">
    <property type="entry name" value="Ribonuclease Z/Hydroxyacylglutathione hydrolase-like"/>
    <property type="match status" value="1"/>
</dbReference>
<dbReference type="HOGENOM" id="CLU_061385_0_0_2"/>